<dbReference type="Proteomes" id="UP001164746">
    <property type="component" value="Chromosome 2"/>
</dbReference>
<protein>
    <recommendedName>
        <fullName evidence="2">OTU domain-containing protein</fullName>
    </recommendedName>
</protein>
<evidence type="ECO:0000259" key="2">
    <source>
        <dbReference type="PROSITE" id="PS50802"/>
    </source>
</evidence>
<keyword evidence="4" id="KW-1185">Reference proteome</keyword>
<gene>
    <name evidence="3" type="ORF">MAR_028972</name>
</gene>
<reference evidence="3" key="1">
    <citation type="submission" date="2022-11" db="EMBL/GenBank/DDBJ databases">
        <title>Centuries of genome instability and evolution in soft-shell clam transmissible cancer (bioRxiv).</title>
        <authorList>
            <person name="Hart S.F.M."/>
            <person name="Yonemitsu M.A."/>
            <person name="Giersch R.M."/>
            <person name="Beal B.F."/>
            <person name="Arriagada G."/>
            <person name="Davis B.W."/>
            <person name="Ostrander E.A."/>
            <person name="Goff S.P."/>
            <person name="Metzger M.J."/>
        </authorList>
    </citation>
    <scope>NUCLEOTIDE SEQUENCE</scope>
    <source>
        <strain evidence="3">MELC-2E11</strain>
        <tissue evidence="3">Siphon/mantle</tissue>
    </source>
</reference>
<feature type="domain" description="OTU" evidence="2">
    <location>
        <begin position="150"/>
        <end position="261"/>
    </location>
</feature>
<organism evidence="3 4">
    <name type="scientific">Mya arenaria</name>
    <name type="common">Soft-shell clam</name>
    <dbReference type="NCBI Taxonomy" id="6604"/>
    <lineage>
        <taxon>Eukaryota</taxon>
        <taxon>Metazoa</taxon>
        <taxon>Spiralia</taxon>
        <taxon>Lophotrochozoa</taxon>
        <taxon>Mollusca</taxon>
        <taxon>Bivalvia</taxon>
        <taxon>Autobranchia</taxon>
        <taxon>Heteroconchia</taxon>
        <taxon>Euheterodonta</taxon>
        <taxon>Imparidentia</taxon>
        <taxon>Neoheterodontei</taxon>
        <taxon>Myida</taxon>
        <taxon>Myoidea</taxon>
        <taxon>Myidae</taxon>
        <taxon>Mya</taxon>
    </lineage>
</organism>
<evidence type="ECO:0000256" key="1">
    <source>
        <dbReference type="SAM" id="MobiDB-lite"/>
    </source>
</evidence>
<dbReference type="EMBL" id="CP111013">
    <property type="protein sequence ID" value="WAQ96282.1"/>
    <property type="molecule type" value="Genomic_DNA"/>
</dbReference>
<sequence>MLGKGMTKSYPGEMYNTSLYKQLPVKVLLKQNILGKMALVCICASCDNAFHRVYEDVSVTDYSKWKNIDLGYICTTCRTVDGKRFDFFDGFLRLQLAAQNGSFENLRKAVDRELMFRQKLQMPSTLVDRYPRVDNSAAMVLDNYVDDIRGTPHKTSGDGDCLFNAVSILLKNDESLSVYLRYHTCIGLVLEMNFFKNHPLARLIRDHSGSYTSACLDSAKLGSASSAWAVLSLADAIERPIRVIYPHVNGRDDHPHISLNRVFETETGRDHPPLYILWHGYGSIPVPGQYTIVNHFSEVSGVSPKEDQFIPVPEPERVGKQKASTPVHISDTSLSSLDMSAVKEDCAPKSTTWRMPKRKPISRKDIK</sequence>
<dbReference type="SUPFAM" id="SSF57903">
    <property type="entry name" value="FYVE/PHD zinc finger"/>
    <property type="match status" value="1"/>
</dbReference>
<proteinExistence type="predicted"/>
<dbReference type="PROSITE" id="PS50802">
    <property type="entry name" value="OTU"/>
    <property type="match status" value="1"/>
</dbReference>
<dbReference type="Gene3D" id="3.90.70.80">
    <property type="match status" value="1"/>
</dbReference>
<dbReference type="InterPro" id="IPR011011">
    <property type="entry name" value="Znf_FYVE_PHD"/>
</dbReference>
<feature type="region of interest" description="Disordered" evidence="1">
    <location>
        <begin position="345"/>
        <end position="367"/>
    </location>
</feature>
<evidence type="ECO:0000313" key="3">
    <source>
        <dbReference type="EMBL" id="WAQ96282.1"/>
    </source>
</evidence>
<accession>A0ABY7DF59</accession>
<name>A0ABY7DF59_MYAAR</name>
<dbReference type="InterPro" id="IPR038765">
    <property type="entry name" value="Papain-like_cys_pep_sf"/>
</dbReference>
<dbReference type="SUPFAM" id="SSF54001">
    <property type="entry name" value="Cysteine proteinases"/>
    <property type="match status" value="1"/>
</dbReference>
<dbReference type="InterPro" id="IPR003323">
    <property type="entry name" value="OTU_dom"/>
</dbReference>
<evidence type="ECO:0000313" key="4">
    <source>
        <dbReference type="Proteomes" id="UP001164746"/>
    </source>
</evidence>